<evidence type="ECO:0000256" key="1">
    <source>
        <dbReference type="SAM" id="MobiDB-lite"/>
    </source>
</evidence>
<evidence type="ECO:0000313" key="2">
    <source>
        <dbReference type="EMBL" id="MPM28817.1"/>
    </source>
</evidence>
<feature type="region of interest" description="Disordered" evidence="1">
    <location>
        <begin position="120"/>
        <end position="140"/>
    </location>
</feature>
<organism evidence="2">
    <name type="scientific">bioreactor metagenome</name>
    <dbReference type="NCBI Taxonomy" id="1076179"/>
    <lineage>
        <taxon>unclassified sequences</taxon>
        <taxon>metagenomes</taxon>
        <taxon>ecological metagenomes</taxon>
    </lineage>
</organism>
<accession>A0A644YKI7</accession>
<protein>
    <submittedName>
        <fullName evidence="2">Uncharacterized protein</fullName>
    </submittedName>
</protein>
<name>A0A644YKI7_9ZZZZ</name>
<gene>
    <name evidence="2" type="ORF">SDC9_75348</name>
</gene>
<sequence>MISCSFCRSPPFLTAAMSRFSVARNGSASERMRALAASCKISPEATFAMRRRIASVARNASGSESLRLAESSSVRSIHCELAVSGAFCAVVITNRASEQMRSERIGFCLYAMAEEPIWPDSNGSERTPSCCSRRTSPPKR</sequence>
<comment type="caution">
    <text evidence="2">The sequence shown here is derived from an EMBL/GenBank/DDBJ whole genome shotgun (WGS) entry which is preliminary data.</text>
</comment>
<dbReference type="AlphaFoldDB" id="A0A644YKI7"/>
<feature type="compositionally biased region" description="Polar residues" evidence="1">
    <location>
        <begin position="121"/>
        <end position="140"/>
    </location>
</feature>
<reference evidence="2" key="1">
    <citation type="submission" date="2019-08" db="EMBL/GenBank/DDBJ databases">
        <authorList>
            <person name="Kucharzyk K."/>
            <person name="Murdoch R.W."/>
            <person name="Higgins S."/>
            <person name="Loffler F."/>
        </authorList>
    </citation>
    <scope>NUCLEOTIDE SEQUENCE</scope>
</reference>
<dbReference type="EMBL" id="VSSQ01005356">
    <property type="protein sequence ID" value="MPM28817.1"/>
    <property type="molecule type" value="Genomic_DNA"/>
</dbReference>
<proteinExistence type="predicted"/>